<feature type="region of interest" description="Disordered" evidence="7">
    <location>
        <begin position="321"/>
        <end position="361"/>
    </location>
</feature>
<feature type="compositionally biased region" description="Low complexity" evidence="7">
    <location>
        <begin position="330"/>
        <end position="341"/>
    </location>
</feature>
<name>A0A6J3MF49_9PEZI</name>
<feature type="compositionally biased region" description="Pro residues" evidence="7">
    <location>
        <begin position="33"/>
        <end position="44"/>
    </location>
</feature>
<keyword evidence="4" id="KW-0804">Transcription</keyword>
<organism evidence="10">
    <name type="scientific">Dissoconium aciculare CBS 342.82</name>
    <dbReference type="NCBI Taxonomy" id="1314786"/>
    <lineage>
        <taxon>Eukaryota</taxon>
        <taxon>Fungi</taxon>
        <taxon>Dikarya</taxon>
        <taxon>Ascomycota</taxon>
        <taxon>Pezizomycotina</taxon>
        <taxon>Dothideomycetes</taxon>
        <taxon>Dothideomycetidae</taxon>
        <taxon>Mycosphaerellales</taxon>
        <taxon>Dissoconiaceae</taxon>
        <taxon>Dissoconium</taxon>
    </lineage>
</organism>
<dbReference type="SUPFAM" id="SSF57959">
    <property type="entry name" value="Leucine zipper domain"/>
    <property type="match status" value="1"/>
</dbReference>
<evidence type="ECO:0000313" key="9">
    <source>
        <dbReference type="Proteomes" id="UP000504637"/>
    </source>
</evidence>
<keyword evidence="3" id="KW-0238">DNA-binding</keyword>
<dbReference type="Proteomes" id="UP000504637">
    <property type="component" value="Unplaced"/>
</dbReference>
<feature type="coiled-coil region" evidence="6">
    <location>
        <begin position="372"/>
        <end position="419"/>
    </location>
</feature>
<evidence type="ECO:0000313" key="10">
    <source>
        <dbReference type="RefSeq" id="XP_033463514.1"/>
    </source>
</evidence>
<dbReference type="InterPro" id="IPR004827">
    <property type="entry name" value="bZIP"/>
</dbReference>
<dbReference type="AlphaFoldDB" id="A0A6J3MF49"/>
<dbReference type="CDD" id="cd12193">
    <property type="entry name" value="bZIP_GCN4"/>
    <property type="match status" value="1"/>
</dbReference>
<dbReference type="PANTHER" id="PTHR13044:SF14">
    <property type="entry name" value="CRYPTOCEPHAL, ISOFORM A"/>
    <property type="match status" value="1"/>
</dbReference>
<evidence type="ECO:0000256" key="7">
    <source>
        <dbReference type="SAM" id="MobiDB-lite"/>
    </source>
</evidence>
<keyword evidence="9" id="KW-1185">Reference proteome</keyword>
<evidence type="ECO:0000256" key="4">
    <source>
        <dbReference type="ARBA" id="ARBA00023163"/>
    </source>
</evidence>
<feature type="compositionally biased region" description="Low complexity" evidence="7">
    <location>
        <begin position="45"/>
        <end position="55"/>
    </location>
</feature>
<keyword evidence="2" id="KW-0805">Transcription regulation</keyword>
<dbReference type="OrthoDB" id="5419235at2759"/>
<reference evidence="10" key="1">
    <citation type="submission" date="2020-01" db="EMBL/GenBank/DDBJ databases">
        <authorList>
            <consortium name="DOE Joint Genome Institute"/>
            <person name="Haridas S."/>
            <person name="Albert R."/>
            <person name="Binder M."/>
            <person name="Bloem J."/>
            <person name="Labutti K."/>
            <person name="Salamov A."/>
            <person name="Andreopoulos B."/>
            <person name="Baker S.E."/>
            <person name="Barry K."/>
            <person name="Bills G."/>
            <person name="Bluhm B.H."/>
            <person name="Cannon C."/>
            <person name="Castanera R."/>
            <person name="Culley D.E."/>
            <person name="Daum C."/>
            <person name="Ezra D."/>
            <person name="Gonzalez J.B."/>
            <person name="Henrissat B."/>
            <person name="Kuo A."/>
            <person name="Liang C."/>
            <person name="Lipzen A."/>
            <person name="Lutzoni F."/>
            <person name="Magnuson J."/>
            <person name="Mondo S."/>
            <person name="Nolan M."/>
            <person name="Ohm R."/>
            <person name="Pangilinan J."/>
            <person name="Park H.-J."/>
            <person name="Ramirez L."/>
            <person name="Alfaro M."/>
            <person name="Sun H."/>
            <person name="Tritt A."/>
            <person name="Yoshinaga Y."/>
            <person name="Zwiers L.-H."/>
            <person name="Turgeon B.G."/>
            <person name="Goodwin S.B."/>
            <person name="Spatafora J.W."/>
            <person name="Crous P.W."/>
            <person name="Grigoriev I.V."/>
        </authorList>
    </citation>
    <scope>NUCLEOTIDE SEQUENCE</scope>
    <source>
        <strain evidence="10">CBS 342.82</strain>
    </source>
</reference>
<reference evidence="10" key="3">
    <citation type="submission" date="2025-08" db="UniProtKB">
        <authorList>
            <consortium name="RefSeq"/>
        </authorList>
    </citation>
    <scope>IDENTIFICATION</scope>
    <source>
        <strain evidence="10">CBS 342.82</strain>
    </source>
</reference>
<evidence type="ECO:0000259" key="8">
    <source>
        <dbReference type="PROSITE" id="PS00036"/>
    </source>
</evidence>
<accession>A0A6J3MF49</accession>
<keyword evidence="6" id="KW-0175">Coiled coil</keyword>
<dbReference type="Pfam" id="PF07716">
    <property type="entry name" value="bZIP_2"/>
    <property type="match status" value="1"/>
</dbReference>
<evidence type="ECO:0000256" key="5">
    <source>
        <dbReference type="ARBA" id="ARBA00023242"/>
    </source>
</evidence>
<protein>
    <recommendedName>
        <fullName evidence="8">BZIP domain-containing protein</fullName>
    </recommendedName>
</protein>
<feature type="domain" description="BZIP" evidence="8">
    <location>
        <begin position="373"/>
        <end position="387"/>
    </location>
</feature>
<reference evidence="10" key="2">
    <citation type="submission" date="2020-04" db="EMBL/GenBank/DDBJ databases">
        <authorList>
            <consortium name="NCBI Genome Project"/>
        </authorList>
    </citation>
    <scope>NUCLEOTIDE SEQUENCE</scope>
    <source>
        <strain evidence="10">CBS 342.82</strain>
    </source>
</reference>
<dbReference type="GeneID" id="54364741"/>
<dbReference type="GO" id="GO:0005634">
    <property type="term" value="C:nucleus"/>
    <property type="evidence" value="ECO:0007669"/>
    <property type="project" value="UniProtKB-SubCell"/>
</dbReference>
<feature type="region of interest" description="Disordered" evidence="7">
    <location>
        <begin position="31"/>
        <end position="64"/>
    </location>
</feature>
<dbReference type="GO" id="GO:0001228">
    <property type="term" value="F:DNA-binding transcription activator activity, RNA polymerase II-specific"/>
    <property type="evidence" value="ECO:0007669"/>
    <property type="project" value="TreeGrafter"/>
</dbReference>
<dbReference type="GO" id="GO:0000977">
    <property type="term" value="F:RNA polymerase II transcription regulatory region sequence-specific DNA binding"/>
    <property type="evidence" value="ECO:0007669"/>
    <property type="project" value="TreeGrafter"/>
</dbReference>
<proteinExistence type="predicted"/>
<dbReference type="PANTHER" id="PTHR13044">
    <property type="entry name" value="ACTIVATING TRANSCRIPTION FACTOR ATF 4/5"/>
    <property type="match status" value="1"/>
</dbReference>
<dbReference type="PROSITE" id="PS00036">
    <property type="entry name" value="BZIP_BASIC"/>
    <property type="match status" value="1"/>
</dbReference>
<sequence>MPWKRSQETSSTSSDLFSTFEVSSDLHYALRLPDPPVNNPPPPTTASQQQSWPSPLARSRHTPQPDFSDFPLFLSSATLSPAPTAAVPLRASSLDLTPKSSFSSADSAAFFTNDKTFSAPSVNGTHSTRPTRPPVPLFHSTSTGASGISPVIPHPQHVTGFPDFTMGGAGNSSPFTSTISSSLTLLNSDVNVAFDGTFGDLAMDNDVSIFTNGSFDFELMSSVNVDTNFAAFTGAPAVSGATISPKDLFQDSMPPSTTFTNLSTPGSTFLETPADEYQTSPLFTDSLESLNYPSLFPEENIEHAPIKMERVPSNQIVVHPGGESTHKRSSLPSSSPMISTPIRHSTVAGVQSRKRDKPLPPIMVDQCDPIALKRARNTAAARKSRAKKVEERDTLEETIAALQARVAELEDERDQWKTRALAGSTV</sequence>
<comment type="subcellular location">
    <subcellularLocation>
        <location evidence="1">Nucleus</location>
    </subcellularLocation>
</comment>
<evidence type="ECO:0000256" key="2">
    <source>
        <dbReference type="ARBA" id="ARBA00023015"/>
    </source>
</evidence>
<evidence type="ECO:0000256" key="6">
    <source>
        <dbReference type="SAM" id="Coils"/>
    </source>
</evidence>
<evidence type="ECO:0000256" key="1">
    <source>
        <dbReference type="ARBA" id="ARBA00004123"/>
    </source>
</evidence>
<dbReference type="InterPro" id="IPR046347">
    <property type="entry name" value="bZIP_sf"/>
</dbReference>
<dbReference type="Gene3D" id="3.30.160.60">
    <property type="entry name" value="Classic Zinc Finger"/>
    <property type="match status" value="1"/>
</dbReference>
<evidence type="ECO:0000256" key="3">
    <source>
        <dbReference type="ARBA" id="ARBA00023125"/>
    </source>
</evidence>
<keyword evidence="5" id="KW-0539">Nucleus</keyword>
<gene>
    <name evidence="10" type="ORF">K489DRAFT_398748</name>
</gene>
<dbReference type="RefSeq" id="XP_033463514.1">
    <property type="nucleotide sequence ID" value="XM_033606941.1"/>
</dbReference>